<dbReference type="SMART" id="SM00382">
    <property type="entry name" value="AAA"/>
    <property type="match status" value="1"/>
</dbReference>
<feature type="domain" description="ABC transporter" evidence="4">
    <location>
        <begin position="4"/>
        <end position="218"/>
    </location>
</feature>
<dbReference type="InterPro" id="IPR003593">
    <property type="entry name" value="AAA+_ATPase"/>
</dbReference>
<comment type="caution">
    <text evidence="5">The sequence shown here is derived from an EMBL/GenBank/DDBJ whole genome shotgun (WGS) entry which is preliminary data.</text>
</comment>
<keyword evidence="2" id="KW-0547">Nucleotide-binding</keyword>
<dbReference type="InterPro" id="IPR003439">
    <property type="entry name" value="ABC_transporter-like_ATP-bd"/>
</dbReference>
<dbReference type="SUPFAM" id="SSF52540">
    <property type="entry name" value="P-loop containing nucleoside triphosphate hydrolases"/>
    <property type="match status" value="1"/>
</dbReference>
<dbReference type="Pfam" id="PF00005">
    <property type="entry name" value="ABC_tran"/>
    <property type="match status" value="1"/>
</dbReference>
<evidence type="ECO:0000256" key="2">
    <source>
        <dbReference type="ARBA" id="ARBA00022741"/>
    </source>
</evidence>
<sequence>MDALTLDHIRKCYGPNTILNNLTYSFPLKEVSVILGKSGCGKTTLLRLIMGLEKAEGKITMPPALRLGMMFQEARLMPFLTLRDNITLGKKTLTEEELSQLLELVHLKEAASRYPHELSGGMQQRASLARTLAQDNDFILMDEPFAALDYFTRRHIQEELLAMRKKCPFGVLLVTHNVDEALRLGDRILILEGGRFIFEKVLPQEAALRDLLSAPYIAIKRQILEALEI</sequence>
<gene>
    <name evidence="5" type="ORF">KHX13_05295</name>
</gene>
<dbReference type="InterPro" id="IPR017871">
    <property type="entry name" value="ABC_transporter-like_CS"/>
</dbReference>
<name>A0A943EDL0_9FIRM</name>
<keyword evidence="1" id="KW-0813">Transport</keyword>
<dbReference type="GO" id="GO:0005524">
    <property type="term" value="F:ATP binding"/>
    <property type="evidence" value="ECO:0007669"/>
    <property type="project" value="UniProtKB-KW"/>
</dbReference>
<accession>A0A943EDL0</accession>
<evidence type="ECO:0000313" key="5">
    <source>
        <dbReference type="EMBL" id="MBS5519731.1"/>
    </source>
</evidence>
<dbReference type="PROSITE" id="PS50893">
    <property type="entry name" value="ABC_TRANSPORTER_2"/>
    <property type="match status" value="1"/>
</dbReference>
<dbReference type="PROSITE" id="PS00211">
    <property type="entry name" value="ABC_TRANSPORTER_1"/>
    <property type="match status" value="1"/>
</dbReference>
<proteinExistence type="predicted"/>
<dbReference type="Proteomes" id="UP000754226">
    <property type="component" value="Unassembled WGS sequence"/>
</dbReference>
<protein>
    <submittedName>
        <fullName evidence="5">ABC transporter ATP-binding protein</fullName>
    </submittedName>
</protein>
<evidence type="ECO:0000256" key="3">
    <source>
        <dbReference type="ARBA" id="ARBA00022840"/>
    </source>
</evidence>
<organism evidence="5 6">
    <name type="scientific">Acidaminococcus intestini</name>
    <dbReference type="NCBI Taxonomy" id="187327"/>
    <lineage>
        <taxon>Bacteria</taxon>
        <taxon>Bacillati</taxon>
        <taxon>Bacillota</taxon>
        <taxon>Negativicutes</taxon>
        <taxon>Acidaminococcales</taxon>
        <taxon>Acidaminococcaceae</taxon>
        <taxon>Acidaminococcus</taxon>
    </lineage>
</organism>
<dbReference type="Gene3D" id="3.40.50.300">
    <property type="entry name" value="P-loop containing nucleotide triphosphate hydrolases"/>
    <property type="match status" value="1"/>
</dbReference>
<dbReference type="GO" id="GO:0016887">
    <property type="term" value="F:ATP hydrolysis activity"/>
    <property type="evidence" value="ECO:0007669"/>
    <property type="project" value="InterPro"/>
</dbReference>
<evidence type="ECO:0000256" key="1">
    <source>
        <dbReference type="ARBA" id="ARBA00022448"/>
    </source>
</evidence>
<dbReference type="PANTHER" id="PTHR42788:SF19">
    <property type="entry name" value="ALIPHATIC SULFONATES IMPORT ATP-BINDING PROTEIN SSUB 2"/>
    <property type="match status" value="1"/>
</dbReference>
<dbReference type="InterPro" id="IPR050166">
    <property type="entry name" value="ABC_transporter_ATP-bind"/>
</dbReference>
<dbReference type="AlphaFoldDB" id="A0A943EDL0"/>
<dbReference type="InterPro" id="IPR027417">
    <property type="entry name" value="P-loop_NTPase"/>
</dbReference>
<keyword evidence="3 5" id="KW-0067">ATP-binding</keyword>
<evidence type="ECO:0000259" key="4">
    <source>
        <dbReference type="PROSITE" id="PS50893"/>
    </source>
</evidence>
<dbReference type="PANTHER" id="PTHR42788">
    <property type="entry name" value="TAURINE IMPORT ATP-BINDING PROTEIN-RELATED"/>
    <property type="match status" value="1"/>
</dbReference>
<reference evidence="5" key="1">
    <citation type="submission" date="2021-02" db="EMBL/GenBank/DDBJ databases">
        <title>Infant gut strain persistence is associated with maternal origin, phylogeny, and functional potential including surface adhesion and iron acquisition.</title>
        <authorList>
            <person name="Lou Y.C."/>
        </authorList>
    </citation>
    <scope>NUCLEOTIDE SEQUENCE</scope>
    <source>
        <strain evidence="5">L3_106_000M1_dasL3_106_000M1_concoct_15</strain>
    </source>
</reference>
<dbReference type="EMBL" id="JAGZCZ010000005">
    <property type="protein sequence ID" value="MBS5519731.1"/>
    <property type="molecule type" value="Genomic_DNA"/>
</dbReference>
<evidence type="ECO:0000313" key="6">
    <source>
        <dbReference type="Proteomes" id="UP000754226"/>
    </source>
</evidence>